<proteinExistence type="predicted"/>
<gene>
    <name evidence="1" type="ORF">C1752_03331</name>
</gene>
<name>A0A2W1JH44_9CYAN</name>
<dbReference type="AlphaFoldDB" id="A0A2W1JH44"/>
<dbReference type="Proteomes" id="UP000248857">
    <property type="component" value="Unassembled WGS sequence"/>
</dbReference>
<comment type="caution">
    <text evidence="1">The sequence shown here is derived from an EMBL/GenBank/DDBJ whole genome shotgun (WGS) entry which is preliminary data.</text>
</comment>
<reference evidence="1 2" key="1">
    <citation type="journal article" date="2018" name="Sci. Rep.">
        <title>A novel species of the marine cyanobacterium Acaryochloris with a unique pigment content and lifestyle.</title>
        <authorList>
            <person name="Partensky F."/>
            <person name="Six C."/>
            <person name="Ratin M."/>
            <person name="Garczarek L."/>
            <person name="Vaulot D."/>
            <person name="Probert I."/>
            <person name="Calteau A."/>
            <person name="Gourvil P."/>
            <person name="Marie D."/>
            <person name="Grebert T."/>
            <person name="Bouchier C."/>
            <person name="Le Panse S."/>
            <person name="Gachenot M."/>
            <person name="Rodriguez F."/>
            <person name="Garrido J.L."/>
        </authorList>
    </citation>
    <scope>NUCLEOTIDE SEQUENCE [LARGE SCALE GENOMIC DNA]</scope>
    <source>
        <strain evidence="1 2">RCC1774</strain>
    </source>
</reference>
<organism evidence="1 2">
    <name type="scientific">Acaryochloris thomasi RCC1774</name>
    <dbReference type="NCBI Taxonomy" id="1764569"/>
    <lineage>
        <taxon>Bacteria</taxon>
        <taxon>Bacillati</taxon>
        <taxon>Cyanobacteriota</taxon>
        <taxon>Cyanophyceae</taxon>
        <taxon>Acaryochloridales</taxon>
        <taxon>Acaryochloridaceae</taxon>
        <taxon>Acaryochloris</taxon>
        <taxon>Acaryochloris thomasi</taxon>
    </lineage>
</organism>
<dbReference type="RefSeq" id="WP_199464402.1">
    <property type="nucleotide sequence ID" value="NZ_CAWNWM010000008.1"/>
</dbReference>
<keyword evidence="2" id="KW-1185">Reference proteome</keyword>
<accession>A0A2W1JH44</accession>
<dbReference type="EMBL" id="PQWO01000008">
    <property type="protein sequence ID" value="PZD72900.1"/>
    <property type="molecule type" value="Genomic_DNA"/>
</dbReference>
<evidence type="ECO:0000313" key="2">
    <source>
        <dbReference type="Proteomes" id="UP000248857"/>
    </source>
</evidence>
<protein>
    <submittedName>
        <fullName evidence="1">Uncharacterized protein</fullName>
    </submittedName>
</protein>
<evidence type="ECO:0000313" key="1">
    <source>
        <dbReference type="EMBL" id="PZD72900.1"/>
    </source>
</evidence>
<sequence length="75" mass="9239">MIPQEFVGFIPSLQPVAQTIENHQLTYTFTWEVQRRQEHQQHCQWYAKVAEQNRRELEQMKGDIDILSWIRRDRR</sequence>